<dbReference type="SUPFAM" id="SSF51735">
    <property type="entry name" value="NAD(P)-binding Rossmann-fold domains"/>
    <property type="match status" value="1"/>
</dbReference>
<protein>
    <submittedName>
        <fullName evidence="4">UDP-2-acetamido-2,6-dideoxy-hexulose 4-reductase</fullName>
    </submittedName>
</protein>
<dbReference type="PANTHER" id="PTHR43000">
    <property type="entry name" value="DTDP-D-GLUCOSE 4,6-DEHYDRATASE-RELATED"/>
    <property type="match status" value="1"/>
</dbReference>
<accession>A0A917BXD0</accession>
<reference evidence="4" key="1">
    <citation type="journal article" date="2014" name="Int. J. Syst. Evol. Microbiol.">
        <title>Complete genome sequence of Corynebacterium casei LMG S-19264T (=DSM 44701T), isolated from a smear-ripened cheese.</title>
        <authorList>
            <consortium name="US DOE Joint Genome Institute (JGI-PGF)"/>
            <person name="Walter F."/>
            <person name="Albersmeier A."/>
            <person name="Kalinowski J."/>
            <person name="Ruckert C."/>
        </authorList>
    </citation>
    <scope>NUCLEOTIDE SEQUENCE</scope>
    <source>
        <strain evidence="4">CGMCC 1.16134</strain>
    </source>
</reference>
<dbReference type="EMBL" id="BMKR01000001">
    <property type="protein sequence ID" value="GGF59844.1"/>
    <property type="molecule type" value="Genomic_DNA"/>
</dbReference>
<dbReference type="AlphaFoldDB" id="A0A917BXD0"/>
<comment type="caution">
    <text evidence="4">The sequence shown here is derived from an EMBL/GenBank/DDBJ whole genome shotgun (WGS) entry which is preliminary data.</text>
</comment>
<organism evidence="4 5">
    <name type="scientific">Paenibacillus albidus</name>
    <dbReference type="NCBI Taxonomy" id="2041023"/>
    <lineage>
        <taxon>Bacteria</taxon>
        <taxon>Bacillati</taxon>
        <taxon>Bacillota</taxon>
        <taxon>Bacilli</taxon>
        <taxon>Bacillales</taxon>
        <taxon>Paenibacillaceae</taxon>
        <taxon>Paenibacillus</taxon>
    </lineage>
</organism>
<evidence type="ECO:0000256" key="1">
    <source>
        <dbReference type="ARBA" id="ARBA00007637"/>
    </source>
</evidence>
<dbReference type="Pfam" id="PF01370">
    <property type="entry name" value="Epimerase"/>
    <property type="match status" value="1"/>
</dbReference>
<feature type="domain" description="NAD-dependent epimerase/dehydratase" evidence="3">
    <location>
        <begin position="7"/>
        <end position="243"/>
    </location>
</feature>
<reference evidence="4" key="2">
    <citation type="submission" date="2020-09" db="EMBL/GenBank/DDBJ databases">
        <authorList>
            <person name="Sun Q."/>
            <person name="Zhou Y."/>
        </authorList>
    </citation>
    <scope>NUCLEOTIDE SEQUENCE</scope>
    <source>
        <strain evidence="4">CGMCC 1.16134</strain>
    </source>
</reference>
<proteinExistence type="inferred from homology"/>
<comment type="similarity">
    <text evidence="1">Belongs to the NAD(P)-dependent epimerase/dehydratase family.</text>
</comment>
<gene>
    <name evidence="4" type="ORF">GCM10010912_01360</name>
</gene>
<dbReference type="Proteomes" id="UP000637643">
    <property type="component" value="Unassembled WGS sequence"/>
</dbReference>
<dbReference type="InterPro" id="IPR001509">
    <property type="entry name" value="Epimerase_deHydtase"/>
</dbReference>
<evidence type="ECO:0000313" key="5">
    <source>
        <dbReference type="Proteomes" id="UP000637643"/>
    </source>
</evidence>
<dbReference type="Gene3D" id="3.90.25.10">
    <property type="entry name" value="UDP-galactose 4-epimerase, domain 1"/>
    <property type="match status" value="1"/>
</dbReference>
<sequence>MKGQRLLITGAGGFTGRHAVDYFSAAGAEVTAVLRRRPGAASGACSGSASAESDLFPEGVKVYVCDLSDRQAVATMIADTAPEEVLHLAGRNSVPESWKDPMLYMETNVMATLYLLEAMRSFPSSRILVAGSRLKYRPGLAEGPPHPYSLSKTMEELAALAWGTLFKQPILLAEPCNLIGPGPSTGFCSLLARHIVRSEAGLPSPPFKLSSRYAKRDFLDVRDAVRAYEYILQSGELGTVYSIDSGTPRQLGEITEQMVERSTVKVEVDWGPETQRPAESAQPSARAQLPHQQPAADGSGQPEDLEIPEVSATVLGWAPGIGLGQSLADILEYTRANGEER</sequence>
<dbReference type="InterPro" id="IPR036291">
    <property type="entry name" value="NAD(P)-bd_dom_sf"/>
</dbReference>
<evidence type="ECO:0000256" key="2">
    <source>
        <dbReference type="SAM" id="MobiDB-lite"/>
    </source>
</evidence>
<evidence type="ECO:0000259" key="3">
    <source>
        <dbReference type="Pfam" id="PF01370"/>
    </source>
</evidence>
<name>A0A917BXD0_9BACL</name>
<evidence type="ECO:0000313" key="4">
    <source>
        <dbReference type="EMBL" id="GGF59844.1"/>
    </source>
</evidence>
<feature type="region of interest" description="Disordered" evidence="2">
    <location>
        <begin position="274"/>
        <end position="308"/>
    </location>
</feature>
<dbReference type="RefSeq" id="WP_189021692.1">
    <property type="nucleotide sequence ID" value="NZ_BMKR01000001.1"/>
</dbReference>
<keyword evidence="5" id="KW-1185">Reference proteome</keyword>
<dbReference type="Gene3D" id="3.40.50.720">
    <property type="entry name" value="NAD(P)-binding Rossmann-like Domain"/>
    <property type="match status" value="1"/>
</dbReference>